<dbReference type="GO" id="GO:0003723">
    <property type="term" value="F:RNA binding"/>
    <property type="evidence" value="ECO:0007669"/>
    <property type="project" value="UniProtKB-UniRule"/>
</dbReference>
<name>A0AAV7AFG1_ENGPU</name>
<dbReference type="Gene3D" id="3.30.420.10">
    <property type="entry name" value="Ribonuclease H-like superfamily/Ribonuclease H"/>
    <property type="match status" value="1"/>
</dbReference>
<dbReference type="PANTHER" id="PTHR12801">
    <property type="entry name" value="RNA EXONUCLEASE REXO1 / RECO3 FAMILY MEMBER-RELATED"/>
    <property type="match status" value="1"/>
</dbReference>
<keyword evidence="4" id="KW-0694">RNA-binding</keyword>
<dbReference type="GO" id="GO:0005634">
    <property type="term" value="C:nucleus"/>
    <property type="evidence" value="ECO:0007669"/>
    <property type="project" value="TreeGrafter"/>
</dbReference>
<dbReference type="PROSITE" id="PS50102">
    <property type="entry name" value="RRM"/>
    <property type="match status" value="2"/>
</dbReference>
<keyword evidence="8" id="KW-1185">Reference proteome</keyword>
<dbReference type="AlphaFoldDB" id="A0AAV7AFG1"/>
<dbReference type="EMBL" id="WNYA01000008">
    <property type="protein sequence ID" value="KAG8558075.1"/>
    <property type="molecule type" value="Genomic_DNA"/>
</dbReference>
<evidence type="ECO:0000256" key="4">
    <source>
        <dbReference type="PROSITE-ProRule" id="PRU00176"/>
    </source>
</evidence>
<evidence type="ECO:0000259" key="6">
    <source>
        <dbReference type="PROSITE" id="PS50102"/>
    </source>
</evidence>
<dbReference type="InterPro" id="IPR035979">
    <property type="entry name" value="RBD_domain_sf"/>
</dbReference>
<dbReference type="InterPro" id="IPR012337">
    <property type="entry name" value="RNaseH-like_sf"/>
</dbReference>
<dbReference type="Gene3D" id="3.30.70.330">
    <property type="match status" value="2"/>
</dbReference>
<dbReference type="Pfam" id="PF00076">
    <property type="entry name" value="RRM_1"/>
    <property type="match status" value="2"/>
</dbReference>
<sequence>MEQHKGPLSSDEEETQTSSKKRRIEHNGSQEAVNGLSQWGTKKSPRLSPALFCDDCEIQHIQLHRFLKYAVIGKKSSAPQASWCSIHHQKRLRGVVVIVLEDLAQHHFYQFYSHFRFFRRLFRHRFSLPPSRSDFIASLLGLNGVNVQAQKKKVDDDRTQAPTSDDPILQRYGTDRQDLTRYLLTEEEMMKNDYPFVGSLNTENYVHTMCTAKPTDSSPLYGLDCEMCLTAKGNELTRVAVVDARGQCIMDELVKPHNPIINYLTSFSGITKKMLHRVKTTLKDVQDRLKSLLPPDAILVGHSLNFDLRALQMIHPHVIDTSVLFARKYDKKFRLKFLAQEILKREIQRPDAVGHNPLEDATAALHLAQYIIEHGPQKVGPMCCWHSGPVPCTVPCLRSVIPIIFQVADIELERIFLNGSDVQKTPDITKVNGILHPLPSEGPGFLEELEKGGQKIVYVSRDALTDPVPLSQFQTLLCSSDDEVLEKACGAIPLSPINIVKFQPRSKFSKWPIDANGKVASKFAELMTVFAGPFKDGVNPKSVKMHFESCGPIHSLTTISDTCQPYLCVRFCVPEAAQLAVEHLNGSCVDGCHVKVQRMITRRTIDYQDRFKEMEEDPENENTIYVSGFTNPLTEETLHKQFHRFKEIKSIFVPRNPKSRHPAKYCYLKFHSPDAAAAAITHIQTHGGLRSMKAITSSHFHRWLQTAVTHVPLQTPSNQDVMPGEDLTEIIKDLDRKLHQLYECLVENTLCVALFPGNNSSDGSVPGFGLMGIKS</sequence>
<dbReference type="InterPro" id="IPR047021">
    <property type="entry name" value="REXO1/3/4-like"/>
</dbReference>
<feature type="domain" description="RRM" evidence="6">
    <location>
        <begin position="622"/>
        <end position="699"/>
    </location>
</feature>
<evidence type="ECO:0000313" key="8">
    <source>
        <dbReference type="Proteomes" id="UP000824782"/>
    </source>
</evidence>
<organism evidence="7 8">
    <name type="scientific">Engystomops pustulosus</name>
    <name type="common">Tungara frog</name>
    <name type="synonym">Physalaemus pustulosus</name>
    <dbReference type="NCBI Taxonomy" id="76066"/>
    <lineage>
        <taxon>Eukaryota</taxon>
        <taxon>Metazoa</taxon>
        <taxon>Chordata</taxon>
        <taxon>Craniata</taxon>
        <taxon>Vertebrata</taxon>
        <taxon>Euteleostomi</taxon>
        <taxon>Amphibia</taxon>
        <taxon>Batrachia</taxon>
        <taxon>Anura</taxon>
        <taxon>Neobatrachia</taxon>
        <taxon>Hyloidea</taxon>
        <taxon>Leptodactylidae</taxon>
        <taxon>Leiuperinae</taxon>
        <taxon>Engystomops</taxon>
    </lineage>
</organism>
<dbReference type="InterPro" id="IPR036397">
    <property type="entry name" value="RNaseH_sf"/>
</dbReference>
<feature type="domain" description="RRM" evidence="6">
    <location>
        <begin position="527"/>
        <end position="601"/>
    </location>
</feature>
<proteinExistence type="predicted"/>
<dbReference type="SMART" id="SM00360">
    <property type="entry name" value="RRM"/>
    <property type="match status" value="2"/>
</dbReference>
<dbReference type="InterPro" id="IPR000504">
    <property type="entry name" value="RRM_dom"/>
</dbReference>
<dbReference type="PANTHER" id="PTHR12801:SF82">
    <property type="entry name" value="RNA EXONUCLEASE 5"/>
    <property type="match status" value="1"/>
</dbReference>
<keyword evidence="3" id="KW-0269">Exonuclease</keyword>
<keyword evidence="1" id="KW-0540">Nuclease</keyword>
<dbReference type="FunFam" id="3.30.420.10:FF:000175">
    <property type="entry name" value="RNA exonuclease 5"/>
    <property type="match status" value="1"/>
</dbReference>
<comment type="caution">
    <text evidence="7">The sequence shown here is derived from an EMBL/GenBank/DDBJ whole genome shotgun (WGS) entry which is preliminary data.</text>
</comment>
<reference evidence="7" key="1">
    <citation type="thesis" date="2020" institute="ProQuest LLC" country="789 East Eisenhower Parkway, Ann Arbor, MI, USA">
        <title>Comparative Genomics and Chromosome Evolution.</title>
        <authorList>
            <person name="Mudd A.B."/>
        </authorList>
    </citation>
    <scope>NUCLEOTIDE SEQUENCE</scope>
    <source>
        <strain evidence="7">237g6f4</strain>
        <tissue evidence="7">Blood</tissue>
    </source>
</reference>
<evidence type="ECO:0000256" key="3">
    <source>
        <dbReference type="ARBA" id="ARBA00022839"/>
    </source>
</evidence>
<dbReference type="SUPFAM" id="SSF53098">
    <property type="entry name" value="Ribonuclease H-like"/>
    <property type="match status" value="1"/>
</dbReference>
<dbReference type="Proteomes" id="UP000824782">
    <property type="component" value="Unassembled WGS sequence"/>
</dbReference>
<dbReference type="InterPro" id="IPR013520">
    <property type="entry name" value="Ribonucl_H"/>
</dbReference>
<gene>
    <name evidence="7" type="ORF">GDO81_016848</name>
</gene>
<dbReference type="InterPro" id="IPR034922">
    <property type="entry name" value="REX1-like_exo"/>
</dbReference>
<evidence type="ECO:0000256" key="1">
    <source>
        <dbReference type="ARBA" id="ARBA00022722"/>
    </source>
</evidence>
<feature type="region of interest" description="Disordered" evidence="5">
    <location>
        <begin position="1"/>
        <end position="41"/>
    </location>
</feature>
<protein>
    <recommendedName>
        <fullName evidence="6">RRM domain-containing protein</fullName>
    </recommendedName>
</protein>
<evidence type="ECO:0000256" key="2">
    <source>
        <dbReference type="ARBA" id="ARBA00022801"/>
    </source>
</evidence>
<dbReference type="CDD" id="cd06145">
    <property type="entry name" value="REX1_like"/>
    <property type="match status" value="1"/>
</dbReference>
<dbReference type="GO" id="GO:0004527">
    <property type="term" value="F:exonuclease activity"/>
    <property type="evidence" value="ECO:0007669"/>
    <property type="project" value="UniProtKB-KW"/>
</dbReference>
<dbReference type="InterPro" id="IPR012677">
    <property type="entry name" value="Nucleotide-bd_a/b_plait_sf"/>
</dbReference>
<dbReference type="SMART" id="SM00479">
    <property type="entry name" value="EXOIII"/>
    <property type="match status" value="1"/>
</dbReference>
<accession>A0AAV7AFG1</accession>
<dbReference type="Pfam" id="PF00929">
    <property type="entry name" value="RNase_T"/>
    <property type="match status" value="1"/>
</dbReference>
<feature type="compositionally biased region" description="Polar residues" evidence="5">
    <location>
        <begin position="27"/>
        <end position="41"/>
    </location>
</feature>
<dbReference type="SUPFAM" id="SSF54928">
    <property type="entry name" value="RNA-binding domain, RBD"/>
    <property type="match status" value="1"/>
</dbReference>
<keyword evidence="2" id="KW-0378">Hydrolase</keyword>
<evidence type="ECO:0000256" key="5">
    <source>
        <dbReference type="SAM" id="MobiDB-lite"/>
    </source>
</evidence>
<evidence type="ECO:0000313" key="7">
    <source>
        <dbReference type="EMBL" id="KAG8558075.1"/>
    </source>
</evidence>